<dbReference type="RefSeq" id="WP_188531786.1">
    <property type="nucleotide sequence ID" value="NZ_BMGR01000009.1"/>
</dbReference>
<dbReference type="AlphaFoldDB" id="A0A917FW10"/>
<reference evidence="4" key="1">
    <citation type="journal article" date="2014" name="Int. J. Syst. Evol. Microbiol.">
        <title>Complete genome sequence of Corynebacterium casei LMG S-19264T (=DSM 44701T), isolated from a smear-ripened cheese.</title>
        <authorList>
            <consortium name="US DOE Joint Genome Institute (JGI-PGF)"/>
            <person name="Walter F."/>
            <person name="Albersmeier A."/>
            <person name="Kalinowski J."/>
            <person name="Ruckert C."/>
        </authorList>
    </citation>
    <scope>NUCLEOTIDE SEQUENCE</scope>
    <source>
        <strain evidence="4">CGMCC 1.12987</strain>
    </source>
</reference>
<organism evidence="4 5">
    <name type="scientific">Paenibacillus abyssi</name>
    <dbReference type="NCBI Taxonomy" id="1340531"/>
    <lineage>
        <taxon>Bacteria</taxon>
        <taxon>Bacillati</taxon>
        <taxon>Bacillota</taxon>
        <taxon>Bacilli</taxon>
        <taxon>Bacillales</taxon>
        <taxon>Paenibacillaceae</taxon>
        <taxon>Paenibacillus</taxon>
    </lineage>
</organism>
<evidence type="ECO:0000256" key="1">
    <source>
        <dbReference type="ARBA" id="ARBA00008520"/>
    </source>
</evidence>
<protein>
    <recommendedName>
        <fullName evidence="6">ABC transporter substrate-binding protein</fullName>
    </recommendedName>
</protein>
<keyword evidence="3" id="KW-0732">Signal</keyword>
<dbReference type="SUPFAM" id="SSF53850">
    <property type="entry name" value="Periplasmic binding protein-like II"/>
    <property type="match status" value="1"/>
</dbReference>
<dbReference type="Gene3D" id="3.40.190.10">
    <property type="entry name" value="Periplasmic binding protein-like II"/>
    <property type="match status" value="2"/>
</dbReference>
<evidence type="ECO:0000256" key="3">
    <source>
        <dbReference type="ARBA" id="ARBA00022729"/>
    </source>
</evidence>
<gene>
    <name evidence="4" type="ORF">GCM10010916_29060</name>
</gene>
<dbReference type="Proteomes" id="UP000644756">
    <property type="component" value="Unassembled WGS sequence"/>
</dbReference>
<dbReference type="Pfam" id="PF13416">
    <property type="entry name" value="SBP_bac_8"/>
    <property type="match status" value="1"/>
</dbReference>
<keyword evidence="5" id="KW-1185">Reference proteome</keyword>
<comment type="similarity">
    <text evidence="1">Belongs to the bacterial solute-binding protein 1 family.</text>
</comment>
<dbReference type="GO" id="GO:1901982">
    <property type="term" value="F:maltose binding"/>
    <property type="evidence" value="ECO:0007669"/>
    <property type="project" value="TreeGrafter"/>
</dbReference>
<accession>A0A917FW10</accession>
<reference evidence="4" key="2">
    <citation type="submission" date="2020-09" db="EMBL/GenBank/DDBJ databases">
        <authorList>
            <person name="Sun Q."/>
            <person name="Zhou Y."/>
        </authorList>
    </citation>
    <scope>NUCLEOTIDE SEQUENCE</scope>
    <source>
        <strain evidence="4">CGMCC 1.12987</strain>
    </source>
</reference>
<keyword evidence="2" id="KW-0813">Transport</keyword>
<dbReference type="EMBL" id="BMGR01000009">
    <property type="protein sequence ID" value="GGG10386.1"/>
    <property type="molecule type" value="Genomic_DNA"/>
</dbReference>
<dbReference type="InterPro" id="IPR006059">
    <property type="entry name" value="SBP"/>
</dbReference>
<evidence type="ECO:0000313" key="5">
    <source>
        <dbReference type="Proteomes" id="UP000644756"/>
    </source>
</evidence>
<sequence length="429" mass="48720">MSRRKYMLLLLGFLMLFIVVIYPMLRLQGVELTRPQGDAFTLLPEQDSKRGTAFKELRVTVSMEPSEFFSLQQASRIFSESHSNVYITLDNVPTIESYEHFKNDARLGEAADVMLVDNNWVSEFAALGFLKPTDALLTGETLIDQMSGLLQPLKWNGYVWGVPKDADPLVLVWSSRLLKEAGFDHPPEDWAAFLEVTSTIAALEGPEYGETKWISFDASDVRQWMIWMSALNGRPSDPKAPEALAGERLERLRFVNDAAGRIGDWNLLDDENELVSALEAGRLLSAVVPWSIASGMTGSSDSLLVLGEHTQKNPLWTNGRSFVISSRTGVEEEARAWIESVTNVHNQGLFYEDYGKLPARKSLYNGNLSDVPPKWLQYRLEEELDTKTDLLWAQLYWNYSAAWRQWREGQLAEEDFIRVWNEQTAKTPN</sequence>
<dbReference type="PANTHER" id="PTHR30061">
    <property type="entry name" value="MALTOSE-BINDING PERIPLASMIC PROTEIN"/>
    <property type="match status" value="1"/>
</dbReference>
<dbReference type="GO" id="GO:0042956">
    <property type="term" value="P:maltodextrin transmembrane transport"/>
    <property type="evidence" value="ECO:0007669"/>
    <property type="project" value="TreeGrafter"/>
</dbReference>
<dbReference type="GO" id="GO:0015768">
    <property type="term" value="P:maltose transport"/>
    <property type="evidence" value="ECO:0007669"/>
    <property type="project" value="TreeGrafter"/>
</dbReference>
<evidence type="ECO:0000313" key="4">
    <source>
        <dbReference type="EMBL" id="GGG10386.1"/>
    </source>
</evidence>
<proteinExistence type="inferred from homology"/>
<evidence type="ECO:0008006" key="6">
    <source>
        <dbReference type="Google" id="ProtNLM"/>
    </source>
</evidence>
<evidence type="ECO:0000256" key="2">
    <source>
        <dbReference type="ARBA" id="ARBA00022448"/>
    </source>
</evidence>
<name>A0A917FW10_9BACL</name>
<comment type="caution">
    <text evidence="4">The sequence shown here is derived from an EMBL/GenBank/DDBJ whole genome shotgun (WGS) entry which is preliminary data.</text>
</comment>
<dbReference type="GO" id="GO:0055052">
    <property type="term" value="C:ATP-binding cassette (ABC) transporter complex, substrate-binding subunit-containing"/>
    <property type="evidence" value="ECO:0007669"/>
    <property type="project" value="TreeGrafter"/>
</dbReference>
<dbReference type="PANTHER" id="PTHR30061:SF50">
    <property type="entry name" value="MALTOSE_MALTODEXTRIN-BINDING PERIPLASMIC PROTEIN"/>
    <property type="match status" value="1"/>
</dbReference>